<accession>A0ABS9W128</accession>
<evidence type="ECO:0000313" key="2">
    <source>
        <dbReference type="EMBL" id="MCI0752999.1"/>
    </source>
</evidence>
<evidence type="ECO:0000256" key="1">
    <source>
        <dbReference type="SAM" id="SignalP"/>
    </source>
</evidence>
<dbReference type="Proteomes" id="UP001201985">
    <property type="component" value="Unassembled WGS sequence"/>
</dbReference>
<evidence type="ECO:0000313" key="3">
    <source>
        <dbReference type="Proteomes" id="UP001201985"/>
    </source>
</evidence>
<dbReference type="InterPro" id="IPR010870">
    <property type="entry name" value="Porin_O/P"/>
</dbReference>
<dbReference type="Pfam" id="PF07396">
    <property type="entry name" value="Porin_O_P"/>
    <property type="match status" value="1"/>
</dbReference>
<dbReference type="RefSeq" id="WP_241792568.1">
    <property type="nucleotide sequence ID" value="NZ_JALBUU010000004.1"/>
</dbReference>
<protein>
    <submittedName>
        <fullName evidence="2">OprO/OprP family phosphate-selective porin</fullName>
    </submittedName>
</protein>
<dbReference type="SUPFAM" id="SSF56935">
    <property type="entry name" value="Porins"/>
    <property type="match status" value="1"/>
</dbReference>
<feature type="chain" id="PRO_5045839747" evidence="1">
    <location>
        <begin position="22"/>
        <end position="402"/>
    </location>
</feature>
<dbReference type="EMBL" id="JALBUU010000004">
    <property type="protein sequence ID" value="MCI0752999.1"/>
    <property type="molecule type" value="Genomic_DNA"/>
</dbReference>
<dbReference type="Gene3D" id="2.40.160.10">
    <property type="entry name" value="Porin"/>
    <property type="match status" value="1"/>
</dbReference>
<keyword evidence="3" id="KW-1185">Reference proteome</keyword>
<name>A0ABS9W128_9PROT</name>
<reference evidence="2 3" key="1">
    <citation type="submission" date="2022-03" db="EMBL/GenBank/DDBJ databases">
        <title>Complete genome analysis of Roseomonas KG 17.1 : a prolific producer of plant growth promoters.</title>
        <authorList>
            <person name="Saadouli I."/>
            <person name="Najjari A."/>
            <person name="Mosbah A."/>
            <person name="Ouzari H.I."/>
        </authorList>
    </citation>
    <scope>NUCLEOTIDE SEQUENCE [LARGE SCALE GENOMIC DNA]</scope>
    <source>
        <strain evidence="2 3">KG17-1</strain>
    </source>
</reference>
<comment type="caution">
    <text evidence="2">The sequence shown here is derived from an EMBL/GenBank/DDBJ whole genome shotgun (WGS) entry which is preliminary data.</text>
</comment>
<dbReference type="InterPro" id="IPR023614">
    <property type="entry name" value="Porin_dom_sf"/>
</dbReference>
<keyword evidence="1" id="KW-0732">Signal</keyword>
<gene>
    <name evidence="2" type="ORF">MON41_04390</name>
</gene>
<feature type="signal peptide" evidence="1">
    <location>
        <begin position="1"/>
        <end position="21"/>
    </location>
</feature>
<proteinExistence type="predicted"/>
<sequence>MHRLVLSLAAALLGASSTALAQDGFSWRSGAPELSLGDGAVRLTPVLRLDADAGSYWDQDTAEGFRSGTNIRRGRVGLEATLPQDFEAAVVWDFGSSRPGNAGSLYEAQFAWSGLGWGTIRVGAFQPAHMLERAGSSMDLLFMERAAMTNLATSVASGDRRLAVGLEAHGARWTAAGYLTGGDINVPQEWGQRGVAARVTALPLDGAVQAQLGGNVAWQFRPGSQGSYNEAGFGDSPELRVDSREFLDTGTVDADNVWAAGPELAAGAGRFYGQAEYQWLFLDTRDGTRNGEAWYGAVSYTLLGEPRKRDAKAGVWKRPAPANGFNPARGEWGALEVAGRFSSADLRDGPVQGGAQRIWTAGLNWYPAGWMKVMLNYQNGRIELADENRDFQALGLRLTFNL</sequence>
<organism evidence="2 3">
    <name type="scientific">Teichococcus vastitatis</name>
    <dbReference type="NCBI Taxonomy" id="2307076"/>
    <lineage>
        <taxon>Bacteria</taxon>
        <taxon>Pseudomonadati</taxon>
        <taxon>Pseudomonadota</taxon>
        <taxon>Alphaproteobacteria</taxon>
        <taxon>Acetobacterales</taxon>
        <taxon>Roseomonadaceae</taxon>
        <taxon>Roseomonas</taxon>
    </lineage>
</organism>